<evidence type="ECO:0000313" key="1">
    <source>
        <dbReference type="EMBL" id="RDX50353.1"/>
    </source>
</evidence>
<dbReference type="SUPFAM" id="SSF81383">
    <property type="entry name" value="F-box domain"/>
    <property type="match status" value="1"/>
</dbReference>
<dbReference type="InterPro" id="IPR036047">
    <property type="entry name" value="F-box-like_dom_sf"/>
</dbReference>
<evidence type="ECO:0000313" key="2">
    <source>
        <dbReference type="Proteomes" id="UP000256964"/>
    </source>
</evidence>
<keyword evidence="2" id="KW-1185">Reference proteome</keyword>
<dbReference type="EMBL" id="KZ857400">
    <property type="protein sequence ID" value="RDX50353.1"/>
    <property type="molecule type" value="Genomic_DNA"/>
</dbReference>
<dbReference type="AlphaFoldDB" id="A0A371DCV8"/>
<accession>A0A371DCV8</accession>
<gene>
    <name evidence="1" type="ORF">OH76DRAFT_1402817</name>
</gene>
<protein>
    <submittedName>
        <fullName evidence="1">Uncharacterized protein</fullName>
    </submittedName>
</protein>
<name>A0A371DCV8_9APHY</name>
<reference evidence="1 2" key="1">
    <citation type="journal article" date="2018" name="Biotechnol. Biofuels">
        <title>Integrative visual omics of the white-rot fungus Polyporus brumalis exposes the biotechnological potential of its oxidative enzymes for delignifying raw plant biomass.</title>
        <authorList>
            <person name="Miyauchi S."/>
            <person name="Rancon A."/>
            <person name="Drula E."/>
            <person name="Hage H."/>
            <person name="Chaduli D."/>
            <person name="Favel A."/>
            <person name="Grisel S."/>
            <person name="Henrissat B."/>
            <person name="Herpoel-Gimbert I."/>
            <person name="Ruiz-Duenas F.J."/>
            <person name="Chevret D."/>
            <person name="Hainaut M."/>
            <person name="Lin J."/>
            <person name="Wang M."/>
            <person name="Pangilinan J."/>
            <person name="Lipzen A."/>
            <person name="Lesage-Meessen L."/>
            <person name="Navarro D."/>
            <person name="Riley R."/>
            <person name="Grigoriev I.V."/>
            <person name="Zhou S."/>
            <person name="Raouche S."/>
            <person name="Rosso M.N."/>
        </authorList>
    </citation>
    <scope>NUCLEOTIDE SEQUENCE [LARGE SCALE GENOMIC DNA]</scope>
    <source>
        <strain evidence="1 2">BRFM 1820</strain>
    </source>
</reference>
<proteinExistence type="predicted"/>
<dbReference type="Proteomes" id="UP000256964">
    <property type="component" value="Unassembled WGS sequence"/>
</dbReference>
<organism evidence="1 2">
    <name type="scientific">Lentinus brumalis</name>
    <dbReference type="NCBI Taxonomy" id="2498619"/>
    <lineage>
        <taxon>Eukaryota</taxon>
        <taxon>Fungi</taxon>
        <taxon>Dikarya</taxon>
        <taxon>Basidiomycota</taxon>
        <taxon>Agaricomycotina</taxon>
        <taxon>Agaricomycetes</taxon>
        <taxon>Polyporales</taxon>
        <taxon>Polyporaceae</taxon>
        <taxon>Lentinus</taxon>
    </lineage>
</organism>
<dbReference type="OrthoDB" id="2757617at2759"/>
<sequence>MAPSPVMQVLRALDSAVDAALNDHTISTEELGHTTSFLTMTVSRMNQYRNQFKTHVGKLPPETLARIFEFVVAPDKAIYTSSPARPCAADHLALVCKSWRTTALGWPRLWYHISDEAIHPYMSMRKYLP</sequence>
<dbReference type="Gene3D" id="1.20.1280.50">
    <property type="match status" value="1"/>
</dbReference>